<feature type="compositionally biased region" description="Basic and acidic residues" evidence="1">
    <location>
        <begin position="171"/>
        <end position="180"/>
    </location>
</feature>
<proteinExistence type="predicted"/>
<sequence>MADTFNSCNQVLLELKGEINVNEIINHFQEVNNAVRVFNTKDVKPTVEELVDACVLLLDQGTEIEEMIEKMEQFGQATYLMANHMRVSQTLLNNPQVFVAKSQNSEGLDRDFKREPCGKTMREYLSRAIVGTQTTKTNLTARKNLLEDFTDMTSSTTSPEKQKRKRLSSSSEKDSEERVVSPKKSPRKTTPSKSNKHIPKKTNDDWDSSEEEVLNAEKTEKEIPSKKKADRQAFTSDTEETTETPSKSKKDKKKKKKDKH</sequence>
<organism evidence="2 3">
    <name type="scientific">Desmophyllum pertusum</name>
    <dbReference type="NCBI Taxonomy" id="174260"/>
    <lineage>
        <taxon>Eukaryota</taxon>
        <taxon>Metazoa</taxon>
        <taxon>Cnidaria</taxon>
        <taxon>Anthozoa</taxon>
        <taxon>Hexacorallia</taxon>
        <taxon>Scleractinia</taxon>
        <taxon>Caryophylliina</taxon>
        <taxon>Caryophylliidae</taxon>
        <taxon>Desmophyllum</taxon>
    </lineage>
</organism>
<name>A0A9W9YYV1_9CNID</name>
<feature type="region of interest" description="Disordered" evidence="1">
    <location>
        <begin position="150"/>
        <end position="260"/>
    </location>
</feature>
<dbReference type="Proteomes" id="UP001163046">
    <property type="component" value="Unassembled WGS sequence"/>
</dbReference>
<evidence type="ECO:0000313" key="3">
    <source>
        <dbReference type="Proteomes" id="UP001163046"/>
    </source>
</evidence>
<gene>
    <name evidence="2" type="ORF">OS493_022611</name>
</gene>
<evidence type="ECO:0000256" key="1">
    <source>
        <dbReference type="SAM" id="MobiDB-lite"/>
    </source>
</evidence>
<dbReference type="AlphaFoldDB" id="A0A9W9YYV1"/>
<feature type="compositionally biased region" description="Acidic residues" evidence="1">
    <location>
        <begin position="205"/>
        <end position="214"/>
    </location>
</feature>
<comment type="caution">
    <text evidence="2">The sequence shown here is derived from an EMBL/GenBank/DDBJ whole genome shotgun (WGS) entry which is preliminary data.</text>
</comment>
<accession>A0A9W9YYV1</accession>
<keyword evidence="3" id="KW-1185">Reference proteome</keyword>
<feature type="compositionally biased region" description="Basic and acidic residues" evidence="1">
    <location>
        <begin position="215"/>
        <end position="231"/>
    </location>
</feature>
<reference evidence="2" key="1">
    <citation type="submission" date="2023-01" db="EMBL/GenBank/DDBJ databases">
        <title>Genome assembly of the deep-sea coral Lophelia pertusa.</title>
        <authorList>
            <person name="Herrera S."/>
            <person name="Cordes E."/>
        </authorList>
    </citation>
    <scope>NUCLEOTIDE SEQUENCE</scope>
    <source>
        <strain evidence="2">USNM1676648</strain>
        <tissue evidence="2">Polyp</tissue>
    </source>
</reference>
<protein>
    <submittedName>
        <fullName evidence="2">Uncharacterized protein</fullName>
    </submittedName>
</protein>
<evidence type="ECO:0000313" key="2">
    <source>
        <dbReference type="EMBL" id="KAJ7371890.1"/>
    </source>
</evidence>
<feature type="compositionally biased region" description="Basic residues" evidence="1">
    <location>
        <begin position="247"/>
        <end position="260"/>
    </location>
</feature>
<dbReference type="EMBL" id="MU826841">
    <property type="protein sequence ID" value="KAJ7371890.1"/>
    <property type="molecule type" value="Genomic_DNA"/>
</dbReference>